<keyword evidence="3" id="KW-1185">Reference proteome</keyword>
<accession>A0AA38XNW5</accession>
<dbReference type="Proteomes" id="UP001172673">
    <property type="component" value="Unassembled WGS sequence"/>
</dbReference>
<evidence type="ECO:0000256" key="1">
    <source>
        <dbReference type="SAM" id="MobiDB-lite"/>
    </source>
</evidence>
<protein>
    <submittedName>
        <fullName evidence="2">Uncharacterized protein</fullName>
    </submittedName>
</protein>
<gene>
    <name evidence="2" type="ORF">H2200_000699</name>
</gene>
<dbReference type="AlphaFoldDB" id="A0AA38XNW5"/>
<name>A0AA38XNW5_9EURO</name>
<proteinExistence type="predicted"/>
<evidence type="ECO:0000313" key="3">
    <source>
        <dbReference type="Proteomes" id="UP001172673"/>
    </source>
</evidence>
<comment type="caution">
    <text evidence="2">The sequence shown here is derived from an EMBL/GenBank/DDBJ whole genome shotgun (WGS) entry which is preliminary data.</text>
</comment>
<reference evidence="2" key="1">
    <citation type="submission" date="2022-10" db="EMBL/GenBank/DDBJ databases">
        <title>Culturing micro-colonial fungi from biological soil crusts in the Mojave desert and describing Neophaeococcomyces mojavensis, and introducing the new genera and species Taxawa tesnikishii.</title>
        <authorList>
            <person name="Kurbessoian T."/>
            <person name="Stajich J.E."/>
        </authorList>
    </citation>
    <scope>NUCLEOTIDE SEQUENCE</scope>
    <source>
        <strain evidence="2">TK_41</strain>
    </source>
</reference>
<evidence type="ECO:0000313" key="2">
    <source>
        <dbReference type="EMBL" id="KAJ9616978.1"/>
    </source>
</evidence>
<sequence length="464" mass="52757">MDLYDEIVKLGDHPMSHEVFYLPGKALAFGGRIANVILQLPRLQDRLEALDQVDSGFKATIGDKEVLIAEFDSYVRRMQWNSIDQLLNGGDLSKADSKLMASYIPCFGRTEATDCSAFSIALLQIEDQEDTVANDHGETNPWMREQRIAFAKPFLSSIWNDFNSLIMSADLAARVLPSFIKVHLLSGIELRELVEHTIPAGLATEAEIQARLLASIDGADEKVFLHTLIPFVQEILEQKVCCYKYAGADEHFTDASKNFVTYVLQQYVLTCVAPEPKRDMSIQVYEEMGCGECSDCEAVNEFLEDPDEEVLELPRYPAERAHLYFEFNNQNEELYTIDTLRRRNPEVWQMTKKTPSSDEHDAWVMKQEQVWEYLECVHGEKWDVEEYVGDRYDGIFKVDPERIMQDRRKYPLQIPRITGPMGGTDRGATRSRKRSADDVGGGGSSKRVKKRSPEVIDLTSSSPV</sequence>
<feature type="region of interest" description="Disordered" evidence="1">
    <location>
        <begin position="414"/>
        <end position="464"/>
    </location>
</feature>
<dbReference type="EMBL" id="JAPDRK010000001">
    <property type="protein sequence ID" value="KAJ9616978.1"/>
    <property type="molecule type" value="Genomic_DNA"/>
</dbReference>
<organism evidence="2 3">
    <name type="scientific">Cladophialophora chaetospira</name>
    <dbReference type="NCBI Taxonomy" id="386627"/>
    <lineage>
        <taxon>Eukaryota</taxon>
        <taxon>Fungi</taxon>
        <taxon>Dikarya</taxon>
        <taxon>Ascomycota</taxon>
        <taxon>Pezizomycotina</taxon>
        <taxon>Eurotiomycetes</taxon>
        <taxon>Chaetothyriomycetidae</taxon>
        <taxon>Chaetothyriales</taxon>
        <taxon>Herpotrichiellaceae</taxon>
        <taxon>Cladophialophora</taxon>
    </lineage>
</organism>